<comment type="caution">
    <text evidence="1">The sequence shown here is derived from an EMBL/GenBank/DDBJ whole genome shotgun (WGS) entry which is preliminary data.</text>
</comment>
<evidence type="ECO:0000313" key="1">
    <source>
        <dbReference type="EMBL" id="RRT56203.1"/>
    </source>
</evidence>
<dbReference type="EMBL" id="AMZH03009736">
    <property type="protein sequence ID" value="RRT56203.1"/>
    <property type="molecule type" value="Genomic_DNA"/>
</dbReference>
<evidence type="ECO:0000313" key="2">
    <source>
        <dbReference type="Proteomes" id="UP000287651"/>
    </source>
</evidence>
<organism evidence="1 2">
    <name type="scientific">Ensete ventricosum</name>
    <name type="common">Abyssinian banana</name>
    <name type="synonym">Musa ensete</name>
    <dbReference type="NCBI Taxonomy" id="4639"/>
    <lineage>
        <taxon>Eukaryota</taxon>
        <taxon>Viridiplantae</taxon>
        <taxon>Streptophyta</taxon>
        <taxon>Embryophyta</taxon>
        <taxon>Tracheophyta</taxon>
        <taxon>Spermatophyta</taxon>
        <taxon>Magnoliopsida</taxon>
        <taxon>Liliopsida</taxon>
        <taxon>Zingiberales</taxon>
        <taxon>Musaceae</taxon>
        <taxon>Ensete</taxon>
    </lineage>
</organism>
<sequence length="108" mass="12091">MKQDPEVLRVPGVKEIGRSVPETILIEDGATDLCAVEMVIRVPVEGRDASSNQSIPQRSLPRRDFRPVNYPLLYPKNEAKEEATCVEGRGGDGRRVCRLRRVPHEARG</sequence>
<proteinExistence type="predicted"/>
<protein>
    <submittedName>
        <fullName evidence="1">Uncharacterized protein</fullName>
    </submittedName>
</protein>
<gene>
    <name evidence="1" type="ORF">B296_00018265</name>
</gene>
<accession>A0A426YWV7</accession>
<reference evidence="1 2" key="1">
    <citation type="journal article" date="2014" name="Agronomy (Basel)">
        <title>A Draft Genome Sequence for Ensete ventricosum, the Drought-Tolerant Tree Against Hunger.</title>
        <authorList>
            <person name="Harrison J."/>
            <person name="Moore K.A."/>
            <person name="Paszkiewicz K."/>
            <person name="Jones T."/>
            <person name="Grant M."/>
            <person name="Ambacheew D."/>
            <person name="Muzemil S."/>
            <person name="Studholme D.J."/>
        </authorList>
    </citation>
    <scope>NUCLEOTIDE SEQUENCE [LARGE SCALE GENOMIC DNA]</scope>
</reference>
<dbReference type="AlphaFoldDB" id="A0A426YWV7"/>
<dbReference type="Proteomes" id="UP000287651">
    <property type="component" value="Unassembled WGS sequence"/>
</dbReference>
<name>A0A426YWV7_ENSVE</name>